<dbReference type="Gene3D" id="3.10.580.10">
    <property type="entry name" value="CBS-domain"/>
    <property type="match status" value="1"/>
</dbReference>
<dbReference type="InterPro" id="IPR044751">
    <property type="entry name" value="Ion_transp-like_CBS"/>
</dbReference>
<name>A0ABP8Q217_9GAMM</name>
<evidence type="ECO:0000256" key="1">
    <source>
        <dbReference type="ARBA" id="ARBA00022737"/>
    </source>
</evidence>
<keyword evidence="7" id="KW-1185">Reference proteome</keyword>
<accession>A0ABP8Q217</accession>
<dbReference type="SUPFAM" id="SSF54631">
    <property type="entry name" value="CBS-domain pair"/>
    <property type="match status" value="1"/>
</dbReference>
<keyword evidence="4" id="KW-0812">Transmembrane</keyword>
<dbReference type="SMART" id="SM00116">
    <property type="entry name" value="CBS"/>
    <property type="match status" value="2"/>
</dbReference>
<sequence>MSGMMTTDPLLYWGMLCLLLLEGRTWLASRRELQAGACVWAGHRRRRFVALGLAMGGAWRLLFLLPLAPCLLVAGEAQSLAVRPWLAWLAGGYLLLRGVNGLLRPDETTESAAPDGVDFRRGLWQAGLCSLLFAAQSAALAIGLLRSPWPILLIWALVPLLFWRLPIDRWRWLEDHRLLRLAQALLLLVGVTLLAEGLGTQLPLVILYWLITLVMLAAWLLWRFRYGALTAAPTQPASAEEAMPLPPLEREAQSMLARVSQLSDLPIRAIMSVRHDVEMLDLSEPLESIHAQLARTPHSRLVVIREGNKDAPLGILRKRDVLARLLQEEPLALESLVNPHPLCLPETLSVLGALDQFRQARSHMAFVLDEFGNFEGLITIRDVLEEIAGKLPEPGEEEQDLVRMGPGSYRVSGDYLLQELQRQIGFPAPPTSHYHTLAGWLLEQLQRLPRQGEELVVDGWQITVLTLNAHRIETLWLRRQDS</sequence>
<dbReference type="Gene3D" id="3.30.465.10">
    <property type="match status" value="1"/>
</dbReference>
<organism evidence="6 7">
    <name type="scientific">Pseudaeromonas paramecii</name>
    <dbReference type="NCBI Taxonomy" id="2138166"/>
    <lineage>
        <taxon>Bacteria</taxon>
        <taxon>Pseudomonadati</taxon>
        <taxon>Pseudomonadota</taxon>
        <taxon>Gammaproteobacteria</taxon>
        <taxon>Aeromonadales</taxon>
        <taxon>Aeromonadaceae</taxon>
        <taxon>Pseudaeromonas</taxon>
    </lineage>
</organism>
<comment type="caution">
    <text evidence="6">The sequence shown here is derived from an EMBL/GenBank/DDBJ whole genome shotgun (WGS) entry which is preliminary data.</text>
</comment>
<dbReference type="EMBL" id="BAABFC010000009">
    <property type="protein sequence ID" value="GAA4496263.1"/>
    <property type="molecule type" value="Genomic_DNA"/>
</dbReference>
<dbReference type="PANTHER" id="PTHR22777:SF30">
    <property type="entry name" value="UPF0053 PROTEIN YEGH"/>
    <property type="match status" value="1"/>
</dbReference>
<feature type="transmembrane region" description="Helical" evidence="4">
    <location>
        <begin position="12"/>
        <end position="27"/>
    </location>
</feature>
<dbReference type="CDD" id="cd04590">
    <property type="entry name" value="CBS_pair_CorC_HlyC_assoc"/>
    <property type="match status" value="1"/>
</dbReference>
<reference evidence="7" key="1">
    <citation type="journal article" date="2019" name="Int. J. Syst. Evol. Microbiol.">
        <title>The Global Catalogue of Microorganisms (GCM) 10K type strain sequencing project: providing services to taxonomists for standard genome sequencing and annotation.</title>
        <authorList>
            <consortium name="The Broad Institute Genomics Platform"/>
            <consortium name="The Broad Institute Genome Sequencing Center for Infectious Disease"/>
            <person name="Wu L."/>
            <person name="Ma J."/>
        </authorList>
    </citation>
    <scope>NUCLEOTIDE SEQUENCE [LARGE SCALE GENOMIC DNA]</scope>
    <source>
        <strain evidence="7">JCM 32226</strain>
    </source>
</reference>
<evidence type="ECO:0000313" key="6">
    <source>
        <dbReference type="EMBL" id="GAA4496263.1"/>
    </source>
</evidence>
<feature type="transmembrane region" description="Helical" evidence="4">
    <location>
        <begin position="149"/>
        <end position="166"/>
    </location>
</feature>
<feature type="domain" description="CBS" evidence="5">
    <location>
        <begin position="271"/>
        <end position="331"/>
    </location>
</feature>
<feature type="transmembrane region" description="Helical" evidence="4">
    <location>
        <begin position="85"/>
        <end position="103"/>
    </location>
</feature>
<proteinExistence type="predicted"/>
<dbReference type="PROSITE" id="PS51371">
    <property type="entry name" value="CBS"/>
    <property type="match status" value="2"/>
</dbReference>
<evidence type="ECO:0000256" key="4">
    <source>
        <dbReference type="SAM" id="Phobius"/>
    </source>
</evidence>
<evidence type="ECO:0000259" key="5">
    <source>
        <dbReference type="PROSITE" id="PS51371"/>
    </source>
</evidence>
<dbReference type="InterPro" id="IPR036318">
    <property type="entry name" value="FAD-bd_PCMH-like_sf"/>
</dbReference>
<feature type="domain" description="CBS" evidence="5">
    <location>
        <begin position="337"/>
        <end position="393"/>
    </location>
</feature>
<dbReference type="RefSeq" id="WP_345010842.1">
    <property type="nucleotide sequence ID" value="NZ_BAABFC010000009.1"/>
</dbReference>
<dbReference type="Pfam" id="PF03471">
    <property type="entry name" value="CorC_HlyC"/>
    <property type="match status" value="1"/>
</dbReference>
<keyword evidence="4" id="KW-1133">Transmembrane helix</keyword>
<feature type="transmembrane region" description="Helical" evidence="4">
    <location>
        <begin position="178"/>
        <end position="195"/>
    </location>
</feature>
<protein>
    <recommendedName>
        <fullName evidence="5">CBS domain-containing protein</fullName>
    </recommendedName>
</protein>
<dbReference type="PANTHER" id="PTHR22777">
    <property type="entry name" value="HEMOLYSIN-RELATED"/>
    <property type="match status" value="1"/>
</dbReference>
<dbReference type="SUPFAM" id="SSF56176">
    <property type="entry name" value="FAD-binding/transporter-associated domain-like"/>
    <property type="match status" value="1"/>
</dbReference>
<evidence type="ECO:0000256" key="2">
    <source>
        <dbReference type="ARBA" id="ARBA00023122"/>
    </source>
</evidence>
<dbReference type="InterPro" id="IPR046342">
    <property type="entry name" value="CBS_dom_sf"/>
</dbReference>
<dbReference type="Proteomes" id="UP001501321">
    <property type="component" value="Unassembled WGS sequence"/>
</dbReference>
<evidence type="ECO:0000313" key="7">
    <source>
        <dbReference type="Proteomes" id="UP001501321"/>
    </source>
</evidence>
<dbReference type="InterPro" id="IPR005170">
    <property type="entry name" value="Transptr-assoc_dom"/>
</dbReference>
<feature type="transmembrane region" description="Helical" evidence="4">
    <location>
        <begin position="48"/>
        <end position="65"/>
    </location>
</feature>
<feature type="transmembrane region" description="Helical" evidence="4">
    <location>
        <begin position="123"/>
        <end position="143"/>
    </location>
</feature>
<keyword evidence="1" id="KW-0677">Repeat</keyword>
<dbReference type="Pfam" id="PF00571">
    <property type="entry name" value="CBS"/>
    <property type="match status" value="2"/>
</dbReference>
<keyword evidence="2 3" id="KW-0129">CBS domain</keyword>
<dbReference type="SMART" id="SM01091">
    <property type="entry name" value="CorC_HlyC"/>
    <property type="match status" value="1"/>
</dbReference>
<dbReference type="InterPro" id="IPR000644">
    <property type="entry name" value="CBS_dom"/>
</dbReference>
<keyword evidence="4" id="KW-0472">Membrane</keyword>
<evidence type="ECO:0000256" key="3">
    <source>
        <dbReference type="PROSITE-ProRule" id="PRU00703"/>
    </source>
</evidence>
<dbReference type="InterPro" id="IPR016169">
    <property type="entry name" value="FAD-bd_PCMH_sub2"/>
</dbReference>
<gene>
    <name evidence="6" type="ORF">GCM10023095_10900</name>
</gene>
<feature type="transmembrane region" description="Helical" evidence="4">
    <location>
        <begin position="201"/>
        <end position="222"/>
    </location>
</feature>